<feature type="domain" description="BAR" evidence="2">
    <location>
        <begin position="199"/>
        <end position="360"/>
    </location>
</feature>
<dbReference type="CDD" id="cd07307">
    <property type="entry name" value="BAR"/>
    <property type="match status" value="1"/>
</dbReference>
<dbReference type="GO" id="GO:0005737">
    <property type="term" value="C:cytoplasm"/>
    <property type="evidence" value="ECO:0007669"/>
    <property type="project" value="InterPro"/>
</dbReference>
<dbReference type="Pfam" id="PF03114">
    <property type="entry name" value="BAR"/>
    <property type="match status" value="1"/>
</dbReference>
<dbReference type="SUPFAM" id="SSF103657">
    <property type="entry name" value="BAR/IMD domain-like"/>
    <property type="match status" value="1"/>
</dbReference>
<organism evidence="3 4">
    <name type="scientific">Chara braunii</name>
    <name type="common">Braun's stonewort</name>
    <dbReference type="NCBI Taxonomy" id="69332"/>
    <lineage>
        <taxon>Eukaryota</taxon>
        <taxon>Viridiplantae</taxon>
        <taxon>Streptophyta</taxon>
        <taxon>Charophyceae</taxon>
        <taxon>Charales</taxon>
        <taxon>Characeae</taxon>
        <taxon>Chara</taxon>
    </lineage>
</organism>
<dbReference type="PANTHER" id="PTHR34119">
    <property type="entry name" value="HYDROXYPROLINE-RICH GLYCOPROTEIN-LIKE"/>
    <property type="match status" value="1"/>
</dbReference>
<dbReference type="Gene3D" id="1.20.1270.60">
    <property type="entry name" value="Arfaptin homology (AH) domain/BAR domain"/>
    <property type="match status" value="1"/>
</dbReference>
<comment type="caution">
    <text evidence="3">The sequence shown here is derived from an EMBL/GenBank/DDBJ whole genome shotgun (WGS) entry which is preliminary data.</text>
</comment>
<evidence type="ECO:0000313" key="4">
    <source>
        <dbReference type="Proteomes" id="UP000265515"/>
    </source>
</evidence>
<dbReference type="InterPro" id="IPR037488">
    <property type="entry name" value="At2g33490-like"/>
</dbReference>
<dbReference type="STRING" id="69332.A0A388JUF5"/>
<accession>A0A388JUF5</accession>
<dbReference type="EMBL" id="BFEA01000020">
    <property type="protein sequence ID" value="GBG61431.1"/>
    <property type="molecule type" value="Genomic_DNA"/>
</dbReference>
<proteinExistence type="predicted"/>
<dbReference type="OrthoDB" id="1925034at2759"/>
<dbReference type="AlphaFoldDB" id="A0A388JUF5"/>
<evidence type="ECO:0000256" key="1">
    <source>
        <dbReference type="SAM" id="MobiDB-lite"/>
    </source>
</evidence>
<feature type="region of interest" description="Disordered" evidence="1">
    <location>
        <begin position="484"/>
        <end position="518"/>
    </location>
</feature>
<protein>
    <recommendedName>
        <fullName evidence="2">BAR domain-containing protein</fullName>
    </recommendedName>
</protein>
<dbReference type="InterPro" id="IPR004148">
    <property type="entry name" value="BAR_dom"/>
</dbReference>
<feature type="compositionally biased region" description="Polar residues" evidence="1">
    <location>
        <begin position="908"/>
        <end position="922"/>
    </location>
</feature>
<name>A0A388JUF5_CHABU</name>
<gene>
    <name evidence="3" type="ORF">CBR_g21776</name>
</gene>
<feature type="compositionally biased region" description="Low complexity" evidence="1">
    <location>
        <begin position="878"/>
        <end position="890"/>
    </location>
</feature>
<feature type="compositionally biased region" description="Polar residues" evidence="1">
    <location>
        <begin position="864"/>
        <end position="877"/>
    </location>
</feature>
<dbReference type="Gramene" id="GBG61431">
    <property type="protein sequence ID" value="GBG61431"/>
    <property type="gene ID" value="CBR_g21776"/>
</dbReference>
<dbReference type="PANTHER" id="PTHR34119:SF1">
    <property type="entry name" value="OS04G0394700 PROTEIN"/>
    <property type="match status" value="1"/>
</dbReference>
<dbReference type="InterPro" id="IPR027267">
    <property type="entry name" value="AH/BAR_dom_sf"/>
</dbReference>
<keyword evidence="4" id="KW-1185">Reference proteome</keyword>
<feature type="region of interest" description="Disordered" evidence="1">
    <location>
        <begin position="780"/>
        <end position="925"/>
    </location>
</feature>
<feature type="compositionally biased region" description="Polar residues" evidence="1">
    <location>
        <begin position="507"/>
        <end position="516"/>
    </location>
</feature>
<reference evidence="3 4" key="1">
    <citation type="journal article" date="2018" name="Cell">
        <title>The Chara Genome: Secondary Complexity and Implications for Plant Terrestrialization.</title>
        <authorList>
            <person name="Nishiyama T."/>
            <person name="Sakayama H."/>
            <person name="Vries J.D."/>
            <person name="Buschmann H."/>
            <person name="Saint-Marcoux D."/>
            <person name="Ullrich K.K."/>
            <person name="Haas F.B."/>
            <person name="Vanderstraeten L."/>
            <person name="Becker D."/>
            <person name="Lang D."/>
            <person name="Vosolsobe S."/>
            <person name="Rombauts S."/>
            <person name="Wilhelmsson P.K.I."/>
            <person name="Janitza P."/>
            <person name="Kern R."/>
            <person name="Heyl A."/>
            <person name="Rumpler F."/>
            <person name="Villalobos L.I.A.C."/>
            <person name="Clay J.M."/>
            <person name="Skokan R."/>
            <person name="Toyoda A."/>
            <person name="Suzuki Y."/>
            <person name="Kagoshima H."/>
            <person name="Schijlen E."/>
            <person name="Tajeshwar N."/>
            <person name="Catarino B."/>
            <person name="Hetherington A.J."/>
            <person name="Saltykova A."/>
            <person name="Bonnot C."/>
            <person name="Breuninger H."/>
            <person name="Symeonidi A."/>
            <person name="Radhakrishnan G.V."/>
            <person name="Van Nieuwerburgh F."/>
            <person name="Deforce D."/>
            <person name="Chang C."/>
            <person name="Karol K.G."/>
            <person name="Hedrich R."/>
            <person name="Ulvskov P."/>
            <person name="Glockner G."/>
            <person name="Delwiche C.F."/>
            <person name="Petrasek J."/>
            <person name="Van de Peer Y."/>
            <person name="Friml J."/>
            <person name="Beilby M."/>
            <person name="Dolan L."/>
            <person name="Kohara Y."/>
            <person name="Sugano S."/>
            <person name="Fujiyama A."/>
            <person name="Delaux P.-M."/>
            <person name="Quint M."/>
            <person name="TheiBen G."/>
            <person name="Hagemann M."/>
            <person name="Harholt J."/>
            <person name="Dunand C."/>
            <person name="Zachgo S."/>
            <person name="Langdale J."/>
            <person name="Maumus F."/>
            <person name="Straeten D.V.D."/>
            <person name="Gould S.B."/>
            <person name="Rensing S.A."/>
        </authorList>
    </citation>
    <scope>NUCLEOTIDE SEQUENCE [LARGE SCALE GENOMIC DNA]</scope>
    <source>
        <strain evidence="3 4">S276</strain>
    </source>
</reference>
<sequence length="1044" mass="111376">MFLVVRKNWVHVAASCREEGKWDRKGGGSSSGRSIVHSPIELTIPCVCLCNRRRISNFRHILQFFFWSSELWPKFDGGAEKGAYYGTCRWENAERAAGKMDGGKEAGGVPPRVSFPHAFRSKNAFAGAVSEGKCAEKDEGSVLIGLFWSMQSTAHGGSVVFPNVTDRSRKICDMRARYEGLIEASSAVSRCACEFAAASKELANYFTEAFGKIDHSEISAVFTQVGHVQQEVSDLLENFVSDIGSTLISPTEVLLVELRQIEAAKKDCDEKKMVHDLYHARVMKQKGSRYLNGTSNATFHEKELQQAKEDYDEFTMQFGCRMTALEQKKPRSLISQAMKYHHAQTKFFSNGMMSVQSIEPFMRQTAQQNHMDLHEAMSPGDPCMGAERALSDDDGLASSSDMDRQAVWEHDSWEDCGTLGSPVWTPRCQSAMEIKELPEELPPQWSAVLSGLNNSLREIGAESLDQKDAMFAMNTMVMAALESGKVPAGSRRQSNRQSCRPPDTAVNYGTSKSAPLTSAGLPVNMEVAPGGINMGKANVFGRPLTSQPTLSKSGPLLLSPLHPDRQGEQNSTNIAFCDRIPSAQAVHLKDTPTDNGAKPQSQGCLLVGALPRKGNRQAGEVSKSGPLPYTARGNGVMQNPGNPPATQATMTTRSAAADVRGHPNISPADRMPLQQQKAQHVQSQWNQQQPSNVLASRKIVEKRPIVSKSGPLVTSGAKLRMGNSAGVNGFPSRGGENVLISASQNGHGCIADTLNLMEPLPAYQGIPHSCPVLQTGPQQVRFSLDGGTGMGTFKSGPLQTRPPPRLPSSPPISPIASPTSGLSPRSGEVHQLPPPPLNCSDKSSALPPSAHSGVLHPPSAPQAVPQSGALSTSPGTGASTVAVSACTSASPLPPPPLHSLRSVSPVSTSGSIRNKVSNSRIGNSGFLIDQPESVAQPSSPTSTCSSTVTSTGQVSASVASALREPSTANSASPVTNAEMAKSALLSSSCLQNPKFKRSLSFNQTVSYSSGGLVDGGLKDAVASRTVASTHTLWATKTRLGCLNT</sequence>
<evidence type="ECO:0000313" key="3">
    <source>
        <dbReference type="EMBL" id="GBG61431.1"/>
    </source>
</evidence>
<feature type="compositionally biased region" description="Pro residues" evidence="1">
    <location>
        <begin position="800"/>
        <end position="813"/>
    </location>
</feature>
<evidence type="ECO:0000259" key="2">
    <source>
        <dbReference type="Pfam" id="PF03114"/>
    </source>
</evidence>
<feature type="compositionally biased region" description="Low complexity" evidence="1">
    <location>
        <begin position="898"/>
        <end position="907"/>
    </location>
</feature>
<dbReference type="Proteomes" id="UP000265515">
    <property type="component" value="Unassembled WGS sequence"/>
</dbReference>